<sequence>MAPRLLTYKDLAERWQLPIATLRIWVMKKKLVPVKLGRLVRFPESYILELEQKGIS</sequence>
<evidence type="ECO:0000313" key="1">
    <source>
        <dbReference type="EMBL" id="SPQ02028.1"/>
    </source>
</evidence>
<dbReference type="SUPFAM" id="SSF46955">
    <property type="entry name" value="Putative DNA-binding domain"/>
    <property type="match status" value="1"/>
</dbReference>
<protein>
    <submittedName>
        <fullName evidence="1">Uncharacterized protein</fullName>
    </submittedName>
</protein>
<dbReference type="EMBL" id="OUUY01000137">
    <property type="protein sequence ID" value="SPQ02028.1"/>
    <property type="molecule type" value="Genomic_DNA"/>
</dbReference>
<dbReference type="Proteomes" id="UP000245125">
    <property type="component" value="Unassembled WGS sequence"/>
</dbReference>
<dbReference type="InterPro" id="IPR009061">
    <property type="entry name" value="DNA-bd_dom_put_sf"/>
</dbReference>
<gene>
    <name evidence="1" type="ORF">NBG4_860013</name>
</gene>
<dbReference type="OrthoDB" id="1935216at2"/>
<proteinExistence type="predicted"/>
<evidence type="ECO:0000313" key="2">
    <source>
        <dbReference type="Proteomes" id="UP000245125"/>
    </source>
</evidence>
<keyword evidence="2" id="KW-1185">Reference proteome</keyword>
<accession>A0A2U3QKT4</accession>
<organism evidence="1 2">
    <name type="scientific">Candidatus Sulfobium mesophilum</name>
    <dbReference type="NCBI Taxonomy" id="2016548"/>
    <lineage>
        <taxon>Bacteria</taxon>
        <taxon>Pseudomonadati</taxon>
        <taxon>Nitrospirota</taxon>
        <taxon>Nitrospiria</taxon>
        <taxon>Nitrospirales</taxon>
        <taxon>Nitrospiraceae</taxon>
        <taxon>Candidatus Sulfobium</taxon>
    </lineage>
</organism>
<name>A0A2U3QKT4_9BACT</name>
<dbReference type="AlphaFoldDB" id="A0A2U3QKT4"/>
<reference evidence="2" key="1">
    <citation type="submission" date="2018-03" db="EMBL/GenBank/DDBJ databases">
        <authorList>
            <person name="Zecchin S."/>
        </authorList>
    </citation>
    <scope>NUCLEOTIDE SEQUENCE [LARGE SCALE GENOMIC DNA]</scope>
</reference>